<keyword evidence="5" id="KW-0746">Sphingolipid metabolism</keyword>
<comment type="caution">
    <text evidence="12">The sequence shown here is derived from an EMBL/GenBank/DDBJ whole genome shotgun (WGS) entry which is preliminary data.</text>
</comment>
<dbReference type="GO" id="GO:0000139">
    <property type="term" value="C:Golgi membrane"/>
    <property type="evidence" value="ECO:0007669"/>
    <property type="project" value="TreeGrafter"/>
</dbReference>
<organism evidence="12 13">
    <name type="scientific">Cercopithifilaria johnstoni</name>
    <dbReference type="NCBI Taxonomy" id="2874296"/>
    <lineage>
        <taxon>Eukaryota</taxon>
        <taxon>Metazoa</taxon>
        <taxon>Ecdysozoa</taxon>
        <taxon>Nematoda</taxon>
        <taxon>Chromadorea</taxon>
        <taxon>Rhabditida</taxon>
        <taxon>Spirurina</taxon>
        <taxon>Spiruromorpha</taxon>
        <taxon>Filarioidea</taxon>
        <taxon>Onchocercidae</taxon>
        <taxon>Cercopithifilaria</taxon>
    </lineage>
</organism>
<protein>
    <recommendedName>
        <fullName evidence="11">Sphingomyelin synthase-like domain-containing protein</fullName>
    </recommendedName>
</protein>
<dbReference type="GO" id="GO:0005886">
    <property type="term" value="C:plasma membrane"/>
    <property type="evidence" value="ECO:0007669"/>
    <property type="project" value="TreeGrafter"/>
</dbReference>
<feature type="transmembrane region" description="Helical" evidence="10">
    <location>
        <begin position="56"/>
        <end position="78"/>
    </location>
</feature>
<gene>
    <name evidence="12" type="ORF">CJOHNSTONI_LOCUS3520</name>
</gene>
<keyword evidence="6 10" id="KW-1133">Transmembrane helix</keyword>
<evidence type="ECO:0000313" key="13">
    <source>
        <dbReference type="Proteomes" id="UP000746747"/>
    </source>
</evidence>
<evidence type="ECO:0000256" key="8">
    <source>
        <dbReference type="ARBA" id="ARBA00023136"/>
    </source>
</evidence>
<keyword evidence="7" id="KW-0443">Lipid metabolism</keyword>
<keyword evidence="8 10" id="KW-0472">Membrane</keyword>
<dbReference type="GO" id="GO:0006686">
    <property type="term" value="P:sphingomyelin biosynthetic process"/>
    <property type="evidence" value="ECO:0007669"/>
    <property type="project" value="TreeGrafter"/>
</dbReference>
<evidence type="ECO:0000256" key="4">
    <source>
        <dbReference type="ARBA" id="ARBA00022692"/>
    </source>
</evidence>
<accession>A0A8J2M1P3</accession>
<dbReference type="InterPro" id="IPR025749">
    <property type="entry name" value="Sphingomyelin_synth-like_dom"/>
</dbReference>
<comment type="similarity">
    <text evidence="2">Belongs to the sphingomyelin synthase family.</text>
</comment>
<feature type="transmembrane region" description="Helical" evidence="10">
    <location>
        <begin position="256"/>
        <end position="278"/>
    </location>
</feature>
<dbReference type="InterPro" id="IPR045221">
    <property type="entry name" value="Sphingomyelin_synth-like"/>
</dbReference>
<dbReference type="GO" id="GO:0005789">
    <property type="term" value="C:endoplasmic reticulum membrane"/>
    <property type="evidence" value="ECO:0007669"/>
    <property type="project" value="TreeGrafter"/>
</dbReference>
<evidence type="ECO:0000256" key="3">
    <source>
        <dbReference type="ARBA" id="ARBA00022679"/>
    </source>
</evidence>
<feature type="transmembrane region" description="Helical" evidence="10">
    <location>
        <begin position="230"/>
        <end position="250"/>
    </location>
</feature>
<reference evidence="12" key="1">
    <citation type="submission" date="2021-09" db="EMBL/GenBank/DDBJ databases">
        <authorList>
            <consortium name="Pathogen Informatics"/>
        </authorList>
    </citation>
    <scope>NUCLEOTIDE SEQUENCE</scope>
</reference>
<evidence type="ECO:0000256" key="2">
    <source>
        <dbReference type="ARBA" id="ARBA00005441"/>
    </source>
</evidence>
<dbReference type="OrthoDB" id="422827at2759"/>
<feature type="transmembrane region" description="Helical" evidence="10">
    <location>
        <begin position="132"/>
        <end position="152"/>
    </location>
</feature>
<sequence>MQKELERKENEKNARFSKTTSLNDDDKSVEQEESIGEKKGTQKSLRTYQPEHLKTFICFIALLLSLLLNQLVICLAHDITSRNALPDLVFAIIPEQDWALAVGDMLICIAGVFALGFIAVFHRYRFIVLRRLIFTITVLYTFRAICLAVTHVPASYEDNHRKCVKPDNQATILSVLKRLAQHFYKLGLQVSENGKLICGDLFFSGHTIFVSTTTFYFNHYSPHSIWPLRWFLILMCTGGMICLSISRTHYSVDVLIAYWLSSFLFSLYHSFVLLPHNVRIRTRAYRRLLLFWTMYELEVNVPSGRLINEVEWPLPWPKCLKRCVSNWNRRDVKTIAGSMAEQLNAHHVKTHL</sequence>
<evidence type="ECO:0000313" key="12">
    <source>
        <dbReference type="EMBL" id="CAG9533277.1"/>
    </source>
</evidence>
<dbReference type="GO" id="GO:0033188">
    <property type="term" value="F:sphingomyelin synthase activity"/>
    <property type="evidence" value="ECO:0007669"/>
    <property type="project" value="TreeGrafter"/>
</dbReference>
<feature type="compositionally biased region" description="Basic and acidic residues" evidence="9">
    <location>
        <begin position="1"/>
        <end position="14"/>
    </location>
</feature>
<proteinExistence type="inferred from homology"/>
<feature type="domain" description="Sphingomyelin synthase-like" evidence="11">
    <location>
        <begin position="198"/>
        <end position="269"/>
    </location>
</feature>
<dbReference type="PANTHER" id="PTHR21290">
    <property type="entry name" value="SPHINGOMYELIN SYNTHETASE"/>
    <property type="match status" value="1"/>
</dbReference>
<evidence type="ECO:0000256" key="1">
    <source>
        <dbReference type="ARBA" id="ARBA00004141"/>
    </source>
</evidence>
<feature type="region of interest" description="Disordered" evidence="9">
    <location>
        <begin position="1"/>
        <end position="42"/>
    </location>
</feature>
<dbReference type="AlphaFoldDB" id="A0A8J2M1P3"/>
<dbReference type="GO" id="GO:0047493">
    <property type="term" value="F:ceramide cholinephosphotransferase activity"/>
    <property type="evidence" value="ECO:0007669"/>
    <property type="project" value="TreeGrafter"/>
</dbReference>
<evidence type="ECO:0000256" key="10">
    <source>
        <dbReference type="SAM" id="Phobius"/>
    </source>
</evidence>
<feature type="transmembrane region" description="Helical" evidence="10">
    <location>
        <begin position="98"/>
        <end position="120"/>
    </location>
</feature>
<evidence type="ECO:0000256" key="6">
    <source>
        <dbReference type="ARBA" id="ARBA00022989"/>
    </source>
</evidence>
<comment type="subcellular location">
    <subcellularLocation>
        <location evidence="1">Membrane</location>
        <topology evidence="1">Multi-pass membrane protein</topology>
    </subcellularLocation>
</comment>
<name>A0A8J2M1P3_9BILA</name>
<dbReference type="Proteomes" id="UP000746747">
    <property type="component" value="Unassembled WGS sequence"/>
</dbReference>
<feature type="compositionally biased region" description="Basic and acidic residues" evidence="9">
    <location>
        <begin position="24"/>
        <end position="40"/>
    </location>
</feature>
<keyword evidence="13" id="KW-1185">Reference proteome</keyword>
<dbReference type="EMBL" id="CAKAEH010001237">
    <property type="protein sequence ID" value="CAG9533277.1"/>
    <property type="molecule type" value="Genomic_DNA"/>
</dbReference>
<dbReference type="GO" id="GO:0046513">
    <property type="term" value="P:ceramide biosynthetic process"/>
    <property type="evidence" value="ECO:0007669"/>
    <property type="project" value="TreeGrafter"/>
</dbReference>
<evidence type="ECO:0000256" key="9">
    <source>
        <dbReference type="SAM" id="MobiDB-lite"/>
    </source>
</evidence>
<evidence type="ECO:0000256" key="5">
    <source>
        <dbReference type="ARBA" id="ARBA00022919"/>
    </source>
</evidence>
<evidence type="ECO:0000256" key="7">
    <source>
        <dbReference type="ARBA" id="ARBA00023098"/>
    </source>
</evidence>
<dbReference type="PANTHER" id="PTHR21290:SF23">
    <property type="entry name" value="PHOSPHATIDYLCHOLINE:CERAMIDE CHOLINEPHOSPHOTRANSFERASE 2"/>
    <property type="match status" value="1"/>
</dbReference>
<evidence type="ECO:0000259" key="11">
    <source>
        <dbReference type="Pfam" id="PF14360"/>
    </source>
</evidence>
<keyword evidence="3" id="KW-0808">Transferase</keyword>
<keyword evidence="4 10" id="KW-0812">Transmembrane</keyword>
<dbReference type="Pfam" id="PF14360">
    <property type="entry name" value="PAP2_C"/>
    <property type="match status" value="1"/>
</dbReference>